<evidence type="ECO:0000256" key="6">
    <source>
        <dbReference type="SAM" id="MobiDB-lite"/>
    </source>
</evidence>
<dbReference type="GO" id="GO:0000045">
    <property type="term" value="P:autophagosome assembly"/>
    <property type="evidence" value="ECO:0007669"/>
    <property type="project" value="TreeGrafter"/>
</dbReference>
<comment type="similarity">
    <text evidence="5">Belongs to the TMEM41 family.</text>
</comment>
<organism evidence="9 10">
    <name type="scientific">Fomitopsis schrenkii</name>
    <name type="common">Brown rot fungus</name>
    <dbReference type="NCBI Taxonomy" id="2126942"/>
    <lineage>
        <taxon>Eukaryota</taxon>
        <taxon>Fungi</taxon>
        <taxon>Dikarya</taxon>
        <taxon>Basidiomycota</taxon>
        <taxon>Agaricomycotina</taxon>
        <taxon>Agaricomycetes</taxon>
        <taxon>Polyporales</taxon>
        <taxon>Fomitopsis</taxon>
    </lineage>
</organism>
<dbReference type="Proteomes" id="UP000015241">
    <property type="component" value="Unassembled WGS sequence"/>
</dbReference>
<evidence type="ECO:0000256" key="7">
    <source>
        <dbReference type="SAM" id="Phobius"/>
    </source>
</evidence>
<gene>
    <name evidence="9" type="ORF">FOMPIDRAFT_1136491</name>
</gene>
<dbReference type="PANTHER" id="PTHR43220">
    <property type="match status" value="1"/>
</dbReference>
<feature type="transmembrane region" description="Helical" evidence="7">
    <location>
        <begin position="157"/>
        <end position="185"/>
    </location>
</feature>
<evidence type="ECO:0000256" key="4">
    <source>
        <dbReference type="ARBA" id="ARBA00023136"/>
    </source>
</evidence>
<dbReference type="OrthoDB" id="3364966at2759"/>
<dbReference type="GO" id="GO:0005789">
    <property type="term" value="C:endoplasmic reticulum membrane"/>
    <property type="evidence" value="ECO:0007669"/>
    <property type="project" value="TreeGrafter"/>
</dbReference>
<reference evidence="9 10" key="1">
    <citation type="journal article" date="2012" name="Science">
        <title>The Paleozoic origin of enzymatic lignin decomposition reconstructed from 31 fungal genomes.</title>
        <authorList>
            <person name="Floudas D."/>
            <person name="Binder M."/>
            <person name="Riley R."/>
            <person name="Barry K."/>
            <person name="Blanchette R.A."/>
            <person name="Henrissat B."/>
            <person name="Martinez A.T."/>
            <person name="Otillar R."/>
            <person name="Spatafora J.W."/>
            <person name="Yadav J.S."/>
            <person name="Aerts A."/>
            <person name="Benoit I."/>
            <person name="Boyd A."/>
            <person name="Carlson A."/>
            <person name="Copeland A."/>
            <person name="Coutinho P.M."/>
            <person name="de Vries R.P."/>
            <person name="Ferreira P."/>
            <person name="Findley K."/>
            <person name="Foster B."/>
            <person name="Gaskell J."/>
            <person name="Glotzer D."/>
            <person name="Gorecki P."/>
            <person name="Heitman J."/>
            <person name="Hesse C."/>
            <person name="Hori C."/>
            <person name="Igarashi K."/>
            <person name="Jurgens J.A."/>
            <person name="Kallen N."/>
            <person name="Kersten P."/>
            <person name="Kohler A."/>
            <person name="Kuees U."/>
            <person name="Kumar T.K.A."/>
            <person name="Kuo A."/>
            <person name="LaButti K."/>
            <person name="Larrondo L.F."/>
            <person name="Lindquist E."/>
            <person name="Ling A."/>
            <person name="Lombard V."/>
            <person name="Lucas S."/>
            <person name="Lundell T."/>
            <person name="Martin R."/>
            <person name="McLaughlin D.J."/>
            <person name="Morgenstern I."/>
            <person name="Morin E."/>
            <person name="Murat C."/>
            <person name="Nagy L.G."/>
            <person name="Nolan M."/>
            <person name="Ohm R.A."/>
            <person name="Patyshakuliyeva A."/>
            <person name="Rokas A."/>
            <person name="Ruiz-Duenas F.J."/>
            <person name="Sabat G."/>
            <person name="Salamov A."/>
            <person name="Samejima M."/>
            <person name="Schmutz J."/>
            <person name="Slot J.C."/>
            <person name="St John F."/>
            <person name="Stenlid J."/>
            <person name="Sun H."/>
            <person name="Sun S."/>
            <person name="Syed K."/>
            <person name="Tsang A."/>
            <person name="Wiebenga A."/>
            <person name="Young D."/>
            <person name="Pisabarro A."/>
            <person name="Eastwood D.C."/>
            <person name="Martin F."/>
            <person name="Cullen D."/>
            <person name="Grigoriev I.V."/>
            <person name="Hibbett D.S."/>
        </authorList>
    </citation>
    <scope>NUCLEOTIDE SEQUENCE</scope>
    <source>
        <strain evidence="10">FP-58527</strain>
    </source>
</reference>
<dbReference type="PANTHER" id="PTHR43220:SF18">
    <property type="entry name" value="TRANSMEMBRANE PROTEIN 41B"/>
    <property type="match status" value="1"/>
</dbReference>
<evidence type="ECO:0000259" key="8">
    <source>
        <dbReference type="Pfam" id="PF09335"/>
    </source>
</evidence>
<evidence type="ECO:0000313" key="9">
    <source>
        <dbReference type="EMBL" id="EPS93291.1"/>
    </source>
</evidence>
<keyword evidence="2 7" id="KW-0812">Transmembrane</keyword>
<keyword evidence="10" id="KW-1185">Reference proteome</keyword>
<comment type="subcellular location">
    <subcellularLocation>
        <location evidence="1">Membrane</location>
        <topology evidence="1">Multi-pass membrane protein</topology>
    </subcellularLocation>
</comment>
<dbReference type="Pfam" id="PF09335">
    <property type="entry name" value="VTT_dom"/>
    <property type="match status" value="1"/>
</dbReference>
<dbReference type="AlphaFoldDB" id="S8DIE2"/>
<feature type="compositionally biased region" description="Basic and acidic residues" evidence="6">
    <location>
        <begin position="314"/>
        <end position="325"/>
    </location>
</feature>
<keyword evidence="4 7" id="KW-0472">Membrane</keyword>
<feature type="transmembrane region" description="Helical" evidence="7">
    <location>
        <begin position="277"/>
        <end position="297"/>
    </location>
</feature>
<sequence length="343" mass="37878">MKTYTKLHRSSQDNRSAHSLAMHDMPSPSASTSLLSHADEPQYGTTRPAGPSNKRIIFTATLKMAAIFVVSTLFLGGALWLALPTLDEQDRPDFRIPKSFAQLQVLNTLLKKYRDIYPYRIVVCYVMTYLFLQAFSLPGSMFLSILGGAVWGVPRAILLASICVACGATLCFLISAVLGPALLTVPKYKARADVWSEKINAQREHLISYLIVLRIAPLPPHWVVNVLSPHLGVGIVPFWISTWLGILWVTAIHTTIGGSLDEMTSAADFHLTSWINIFMLAAVVVGVLTPFGLQYFFKVADGEVQEKLFSLENDKDDYSDSKPDEDIIPEAGPALVTDEPTRI</sequence>
<feature type="region of interest" description="Disordered" evidence="6">
    <location>
        <begin position="1"/>
        <end position="48"/>
    </location>
</feature>
<evidence type="ECO:0000256" key="3">
    <source>
        <dbReference type="ARBA" id="ARBA00022989"/>
    </source>
</evidence>
<dbReference type="EMBL" id="KE504285">
    <property type="protein sequence ID" value="EPS93291.1"/>
    <property type="molecule type" value="Genomic_DNA"/>
</dbReference>
<keyword evidence="3 7" id="KW-1133">Transmembrane helix</keyword>
<evidence type="ECO:0000256" key="5">
    <source>
        <dbReference type="ARBA" id="ARBA00025797"/>
    </source>
</evidence>
<feature type="transmembrane region" description="Helical" evidence="7">
    <location>
        <begin position="122"/>
        <end position="151"/>
    </location>
</feature>
<feature type="region of interest" description="Disordered" evidence="6">
    <location>
        <begin position="314"/>
        <end position="343"/>
    </location>
</feature>
<feature type="transmembrane region" description="Helical" evidence="7">
    <location>
        <begin position="56"/>
        <end position="82"/>
    </location>
</feature>
<protein>
    <recommendedName>
        <fullName evidence="8">VTT domain-containing protein</fullName>
    </recommendedName>
</protein>
<evidence type="ECO:0000256" key="2">
    <source>
        <dbReference type="ARBA" id="ARBA00022692"/>
    </source>
</evidence>
<dbReference type="HOGENOM" id="CLU_038944_1_0_1"/>
<dbReference type="InParanoid" id="S8DIE2"/>
<dbReference type="eggNOG" id="KOG3140">
    <property type="taxonomic scope" value="Eukaryota"/>
</dbReference>
<name>S8DIE2_FOMSC</name>
<evidence type="ECO:0000256" key="1">
    <source>
        <dbReference type="ARBA" id="ARBA00004141"/>
    </source>
</evidence>
<dbReference type="InterPro" id="IPR045014">
    <property type="entry name" value="TM41A/B"/>
</dbReference>
<feature type="transmembrane region" description="Helical" evidence="7">
    <location>
        <begin position="236"/>
        <end position="256"/>
    </location>
</feature>
<dbReference type="InterPro" id="IPR032816">
    <property type="entry name" value="VTT_dom"/>
</dbReference>
<proteinExistence type="inferred from homology"/>
<dbReference type="STRING" id="743788.S8DIE2"/>
<accession>S8DIE2</accession>
<feature type="domain" description="VTT" evidence="8">
    <location>
        <begin position="138"/>
        <end position="257"/>
    </location>
</feature>
<evidence type="ECO:0000313" key="10">
    <source>
        <dbReference type="Proteomes" id="UP000015241"/>
    </source>
</evidence>